<dbReference type="OrthoDB" id="7876207at2"/>
<dbReference type="KEGG" id="cmag:CBW24_11080"/>
<keyword evidence="2" id="KW-1185">Reference proteome</keyword>
<gene>
    <name evidence="1" type="ORF">CBW24_11080</name>
</gene>
<dbReference type="EMBL" id="CP021404">
    <property type="protein sequence ID" value="ATI42494.1"/>
    <property type="molecule type" value="Genomic_DNA"/>
</dbReference>
<proteinExistence type="predicted"/>
<protein>
    <recommendedName>
        <fullName evidence="3">Pilus assembly protein</fullName>
    </recommendedName>
</protein>
<organism evidence="1 2">
    <name type="scientific">Pacificitalea manganoxidans</name>
    <dbReference type="NCBI Taxonomy" id="1411902"/>
    <lineage>
        <taxon>Bacteria</taxon>
        <taxon>Pseudomonadati</taxon>
        <taxon>Pseudomonadota</taxon>
        <taxon>Alphaproteobacteria</taxon>
        <taxon>Rhodobacterales</taxon>
        <taxon>Paracoccaceae</taxon>
        <taxon>Pacificitalea</taxon>
    </lineage>
</organism>
<dbReference type="AlphaFoldDB" id="A0A291M0R5"/>
<evidence type="ECO:0008006" key="3">
    <source>
        <dbReference type="Google" id="ProtNLM"/>
    </source>
</evidence>
<dbReference type="RefSeq" id="WP_088661576.1">
    <property type="nucleotide sequence ID" value="NZ_CP021404.1"/>
</dbReference>
<reference evidence="1 2" key="1">
    <citation type="submission" date="2017-05" db="EMBL/GenBank/DDBJ databases">
        <title>Comparative genomic and metabolic analysis of manganese-oxidizing mechanisms in Celeribater manganoxidans DY25T: its adaption to the environment of polymetallic nodule.</title>
        <authorList>
            <person name="Wang X."/>
        </authorList>
    </citation>
    <scope>NUCLEOTIDE SEQUENCE [LARGE SCALE GENOMIC DNA]</scope>
    <source>
        <strain evidence="1 2">DY25</strain>
    </source>
</reference>
<evidence type="ECO:0000313" key="1">
    <source>
        <dbReference type="EMBL" id="ATI42494.1"/>
    </source>
</evidence>
<name>A0A291M0R5_9RHOB</name>
<dbReference type="Proteomes" id="UP000219050">
    <property type="component" value="Chromosome"/>
</dbReference>
<accession>A0A291M0R5</accession>
<evidence type="ECO:0000313" key="2">
    <source>
        <dbReference type="Proteomes" id="UP000219050"/>
    </source>
</evidence>
<sequence length="198" mass="22338">MRLPRLIPLTRLRRFAREETGSSQSLELLLVFPLLIWALCGFYVYTDAFKIRTVLTDATALIADTLSRQSVPITQDDLDGLQSVIEYMSNLSGGADLRVTQVACTKDCEDLTKRKLEVVFSHGNGYKALTTNDFALNTTHEERVPRIDEGDRIIIVDTQMYYTPAFNFGLTAGDIETRQIVRMRFAPQLCWESCGSTS</sequence>